<evidence type="ECO:0000313" key="1">
    <source>
        <dbReference type="EMBL" id="CAG7819105.1"/>
    </source>
</evidence>
<protein>
    <submittedName>
        <fullName evidence="1">Uncharacterized protein</fullName>
    </submittedName>
</protein>
<evidence type="ECO:0000313" key="2">
    <source>
        <dbReference type="Proteomes" id="UP000708208"/>
    </source>
</evidence>
<dbReference type="Proteomes" id="UP000708208">
    <property type="component" value="Unassembled WGS sequence"/>
</dbReference>
<name>A0A8J2KQ16_9HEXA</name>
<accession>A0A8J2KQ16</accession>
<sequence>MNTKVRADLSDNGKCLRISVKGSRLKTRRVEVPKLIGPHQNWSMFPSSQYSLRHLVYSSPEKHHADNRVKITASPTRARIGSRILYLHFIPGRRDSITLAEFNQSSPNNDVPPLDTCIQFLEKRAKNVSLTKEIRTSSISTLTAPKSNGCFKKDHHDKSSPPWIANVDILPPNQYVHPDHENESLRRISPCIQD</sequence>
<gene>
    <name evidence="1" type="ORF">AFUS01_LOCUS29575</name>
</gene>
<dbReference type="EMBL" id="CAJVCH010439481">
    <property type="protein sequence ID" value="CAG7819105.1"/>
    <property type="molecule type" value="Genomic_DNA"/>
</dbReference>
<reference evidence="1" key="1">
    <citation type="submission" date="2021-06" db="EMBL/GenBank/DDBJ databases">
        <authorList>
            <person name="Hodson N. C."/>
            <person name="Mongue J. A."/>
            <person name="Jaron S. K."/>
        </authorList>
    </citation>
    <scope>NUCLEOTIDE SEQUENCE</scope>
</reference>
<dbReference type="AlphaFoldDB" id="A0A8J2KQ16"/>
<organism evidence="1 2">
    <name type="scientific">Allacma fusca</name>
    <dbReference type="NCBI Taxonomy" id="39272"/>
    <lineage>
        <taxon>Eukaryota</taxon>
        <taxon>Metazoa</taxon>
        <taxon>Ecdysozoa</taxon>
        <taxon>Arthropoda</taxon>
        <taxon>Hexapoda</taxon>
        <taxon>Collembola</taxon>
        <taxon>Symphypleona</taxon>
        <taxon>Sminthuridae</taxon>
        <taxon>Allacma</taxon>
    </lineage>
</organism>
<keyword evidence="2" id="KW-1185">Reference proteome</keyword>
<proteinExistence type="predicted"/>
<comment type="caution">
    <text evidence="1">The sequence shown here is derived from an EMBL/GenBank/DDBJ whole genome shotgun (WGS) entry which is preliminary data.</text>
</comment>